<dbReference type="SUPFAM" id="SSF160544">
    <property type="entry name" value="EscU C-terminal domain-like"/>
    <property type="match status" value="1"/>
</dbReference>
<dbReference type="EMBL" id="UOFL01000034">
    <property type="protein sequence ID" value="VAW72025.1"/>
    <property type="molecule type" value="Genomic_DNA"/>
</dbReference>
<accession>A0A3B0XUP1</accession>
<protein>
    <submittedName>
        <fullName evidence="1">Flagellar biosynthesis protein FlhB</fullName>
    </submittedName>
</protein>
<dbReference type="GO" id="GO:0005886">
    <property type="term" value="C:plasma membrane"/>
    <property type="evidence" value="ECO:0007669"/>
    <property type="project" value="TreeGrafter"/>
</dbReference>
<sequence>MNSNKDNNKNNDNNNHTKPIAIALQYDGKNAPRVTATGSDTVAIMIQHLAQLHDIPCQFEPVLAELLSSIDEGEEIPEDLYRAVAEVIAFAYWLSGKVCSLNDKPD</sequence>
<evidence type="ECO:0000313" key="1">
    <source>
        <dbReference type="EMBL" id="VAW72025.1"/>
    </source>
</evidence>
<dbReference type="Gene3D" id="3.40.1690.10">
    <property type="entry name" value="secretion proteins EscU"/>
    <property type="match status" value="1"/>
</dbReference>
<keyword evidence="1" id="KW-0969">Cilium</keyword>
<name>A0A3B0XUP1_9ZZZZ</name>
<dbReference type="Pfam" id="PF01312">
    <property type="entry name" value="Bac_export_2"/>
    <property type="match status" value="1"/>
</dbReference>
<gene>
    <name evidence="1" type="ORF">MNBD_GAMMA12-3015</name>
</gene>
<dbReference type="InterPro" id="IPR029025">
    <property type="entry name" value="T3SS_substrate_exporter_C"/>
</dbReference>
<reference evidence="1" key="1">
    <citation type="submission" date="2018-06" db="EMBL/GenBank/DDBJ databases">
        <authorList>
            <person name="Zhirakovskaya E."/>
        </authorList>
    </citation>
    <scope>NUCLEOTIDE SEQUENCE</scope>
</reference>
<dbReference type="InterPro" id="IPR006135">
    <property type="entry name" value="T3SS_substrate_exporter"/>
</dbReference>
<dbReference type="PANTHER" id="PTHR30531">
    <property type="entry name" value="FLAGELLAR BIOSYNTHETIC PROTEIN FLHB"/>
    <property type="match status" value="1"/>
</dbReference>
<dbReference type="GO" id="GO:0009306">
    <property type="term" value="P:protein secretion"/>
    <property type="evidence" value="ECO:0007669"/>
    <property type="project" value="InterPro"/>
</dbReference>
<dbReference type="AlphaFoldDB" id="A0A3B0XUP1"/>
<dbReference type="PANTHER" id="PTHR30531:SF12">
    <property type="entry name" value="FLAGELLAR BIOSYNTHETIC PROTEIN FLHB"/>
    <property type="match status" value="1"/>
</dbReference>
<keyword evidence="1" id="KW-0282">Flagellum</keyword>
<proteinExistence type="predicted"/>
<keyword evidence="1" id="KW-0966">Cell projection</keyword>
<organism evidence="1">
    <name type="scientific">hydrothermal vent metagenome</name>
    <dbReference type="NCBI Taxonomy" id="652676"/>
    <lineage>
        <taxon>unclassified sequences</taxon>
        <taxon>metagenomes</taxon>
        <taxon>ecological metagenomes</taxon>
    </lineage>
</organism>